<name>A0A380N0C7_9GAMM</name>
<evidence type="ECO:0000256" key="6">
    <source>
        <dbReference type="ARBA" id="ARBA00022832"/>
    </source>
</evidence>
<dbReference type="PANTHER" id="PTHR43091">
    <property type="entry name" value="3-OXOACYL-[ACYL-CARRIER-PROTEIN] SYNTHASE"/>
    <property type="match status" value="1"/>
</dbReference>
<evidence type="ECO:0000256" key="8">
    <source>
        <dbReference type="ARBA" id="ARBA00023160"/>
    </source>
</evidence>
<feature type="domain" description="Beta-ketoacyl-[acyl-carrier-protein] synthase III N-terminal" evidence="14">
    <location>
        <begin position="107"/>
        <end position="184"/>
    </location>
</feature>
<dbReference type="InterPro" id="IPR016039">
    <property type="entry name" value="Thiolase-like"/>
</dbReference>
<comment type="catalytic activity">
    <reaction evidence="11">
        <text>malonyl-[ACP] + acetyl-CoA + H(+) = 3-oxobutanoyl-[ACP] + CO2 + CoA</text>
        <dbReference type="Rhea" id="RHEA:12080"/>
        <dbReference type="Rhea" id="RHEA-COMP:9623"/>
        <dbReference type="Rhea" id="RHEA-COMP:9625"/>
        <dbReference type="ChEBI" id="CHEBI:15378"/>
        <dbReference type="ChEBI" id="CHEBI:16526"/>
        <dbReference type="ChEBI" id="CHEBI:57287"/>
        <dbReference type="ChEBI" id="CHEBI:57288"/>
        <dbReference type="ChEBI" id="CHEBI:78449"/>
        <dbReference type="ChEBI" id="CHEBI:78450"/>
        <dbReference type="EC" id="2.3.1.180"/>
    </reaction>
    <physiologicalReaction direction="left-to-right" evidence="11">
        <dbReference type="Rhea" id="RHEA:12081"/>
    </physiologicalReaction>
</comment>
<keyword evidence="12" id="KW-0963">Cytoplasm</keyword>
<dbReference type="Pfam" id="PF08541">
    <property type="entry name" value="ACP_syn_III_C"/>
    <property type="match status" value="1"/>
</dbReference>
<evidence type="ECO:0000256" key="10">
    <source>
        <dbReference type="ARBA" id="ARBA00023315"/>
    </source>
</evidence>
<sequence length="322" mass="34607">MNYSKILGTGSYLPERIISNDELSQSLDTSDEWIRTRTGIEQRHIAAPNESSTDMGEQAALRALESAGISAQDLDLIIVATSTPEHLFPSNATQLQSRLGCKNIPAFDIQAVCSGFIYALTVADNFIKAGTYRHILVVGSELFTNALNWQDRSTAILFGDGAGAAVLGASDTPGIYGSILHSDGGFKELLWAPCGPGSSANDYAVRSRFIEMQGREVFKVAVRSLSGLVGELLEKCNMCAEEIDYLVPHQANLRIISATAEHLGMSMDKVIVTVNQHANTSAASVPLALDYGIRSGKIQRGQKLLLEAFGGGFTWGGCILTY</sequence>
<evidence type="ECO:0000256" key="5">
    <source>
        <dbReference type="ARBA" id="ARBA00022679"/>
    </source>
</evidence>
<evidence type="ECO:0000256" key="11">
    <source>
        <dbReference type="ARBA" id="ARBA00051096"/>
    </source>
</evidence>
<dbReference type="OrthoDB" id="9815506at2"/>
<feature type="region of interest" description="ACP-binding" evidence="12">
    <location>
        <begin position="250"/>
        <end position="254"/>
    </location>
</feature>
<dbReference type="RefSeq" id="WP_072577038.1">
    <property type="nucleotide sequence ID" value="NZ_LWHB01000127.1"/>
</dbReference>
<dbReference type="Proteomes" id="UP000254601">
    <property type="component" value="Unassembled WGS sequence"/>
</dbReference>
<keyword evidence="10 12" id="KW-0012">Acyltransferase</keyword>
<dbReference type="NCBIfam" id="NF006829">
    <property type="entry name" value="PRK09352.1"/>
    <property type="match status" value="1"/>
</dbReference>
<dbReference type="InterPro" id="IPR013751">
    <property type="entry name" value="ACP_syn_III_N"/>
</dbReference>
<dbReference type="FunFam" id="3.40.47.10:FF:000004">
    <property type="entry name" value="3-oxoacyl-[acyl-carrier-protein] synthase 3"/>
    <property type="match status" value="1"/>
</dbReference>
<dbReference type="Pfam" id="PF08545">
    <property type="entry name" value="ACP_syn_III"/>
    <property type="match status" value="1"/>
</dbReference>
<dbReference type="GO" id="GO:0033818">
    <property type="term" value="F:beta-ketoacyl-acyl-carrier-protein synthase III activity"/>
    <property type="evidence" value="ECO:0007669"/>
    <property type="project" value="UniProtKB-UniRule"/>
</dbReference>
<feature type="domain" description="Beta-ketoacyl-[acyl-carrier-protein] synthase III C-terminal" evidence="13">
    <location>
        <begin position="233"/>
        <end position="321"/>
    </location>
</feature>
<dbReference type="InterPro" id="IPR004655">
    <property type="entry name" value="FabH"/>
</dbReference>
<keyword evidence="9 12" id="KW-0511">Multifunctional enzyme</keyword>
<evidence type="ECO:0000256" key="9">
    <source>
        <dbReference type="ARBA" id="ARBA00023268"/>
    </source>
</evidence>
<dbReference type="GO" id="GO:0006633">
    <property type="term" value="P:fatty acid biosynthetic process"/>
    <property type="evidence" value="ECO:0007669"/>
    <property type="project" value="UniProtKB-UniRule"/>
</dbReference>
<dbReference type="GO" id="GO:0005737">
    <property type="term" value="C:cytoplasm"/>
    <property type="evidence" value="ECO:0007669"/>
    <property type="project" value="UniProtKB-SubCell"/>
</dbReference>
<evidence type="ECO:0000313" key="15">
    <source>
        <dbReference type="EMBL" id="SUO97944.1"/>
    </source>
</evidence>
<keyword evidence="16" id="KW-1185">Reference proteome</keyword>
<evidence type="ECO:0000259" key="13">
    <source>
        <dbReference type="Pfam" id="PF08541"/>
    </source>
</evidence>
<feature type="active site" evidence="12">
    <location>
        <position position="279"/>
    </location>
</feature>
<dbReference type="UniPathway" id="UPA00094"/>
<evidence type="ECO:0000256" key="7">
    <source>
        <dbReference type="ARBA" id="ARBA00023098"/>
    </source>
</evidence>
<dbReference type="SUPFAM" id="SSF53901">
    <property type="entry name" value="Thiolase-like"/>
    <property type="match status" value="1"/>
</dbReference>
<evidence type="ECO:0000313" key="16">
    <source>
        <dbReference type="Proteomes" id="UP000254601"/>
    </source>
</evidence>
<dbReference type="AlphaFoldDB" id="A0A380N0C7"/>
<keyword evidence="6 12" id="KW-0276">Fatty acid metabolism</keyword>
<evidence type="ECO:0000256" key="1">
    <source>
        <dbReference type="ARBA" id="ARBA00005194"/>
    </source>
</evidence>
<protein>
    <recommendedName>
        <fullName evidence="3 12">Beta-ketoacyl-[acyl-carrier-protein] synthase III</fullName>
        <shortName evidence="12">Beta-ketoacyl-ACP synthase III</shortName>
        <shortName evidence="12">KAS III</shortName>
        <ecNumber evidence="3 12">2.3.1.180</ecNumber>
    </recommendedName>
    <alternativeName>
        <fullName evidence="12">3-oxoacyl-[acyl-carrier-protein] synthase 3</fullName>
    </alternativeName>
    <alternativeName>
        <fullName evidence="12">3-oxoacyl-[acyl-carrier-protein] synthase III</fullName>
    </alternativeName>
</protein>
<comment type="subcellular location">
    <subcellularLocation>
        <location evidence="12">Cytoplasm</location>
    </subcellularLocation>
</comment>
<dbReference type="InterPro" id="IPR013747">
    <property type="entry name" value="ACP_syn_III_C"/>
</dbReference>
<dbReference type="Gene3D" id="3.40.47.10">
    <property type="match status" value="1"/>
</dbReference>
<accession>A0A380N0C7</accession>
<reference evidence="15 16" key="1">
    <citation type="submission" date="2018-06" db="EMBL/GenBank/DDBJ databases">
        <authorList>
            <consortium name="Pathogen Informatics"/>
            <person name="Doyle S."/>
        </authorList>
    </citation>
    <scope>NUCLEOTIDE SEQUENCE [LARGE SCALE GENOMIC DNA]</scope>
    <source>
        <strain evidence="15 16">NCTC13337</strain>
    </source>
</reference>
<dbReference type="PANTHER" id="PTHR43091:SF1">
    <property type="entry name" value="BETA-KETOACYL-[ACYL-CARRIER-PROTEIN] SYNTHASE III, CHLOROPLASTIC"/>
    <property type="match status" value="1"/>
</dbReference>
<evidence type="ECO:0000256" key="12">
    <source>
        <dbReference type="HAMAP-Rule" id="MF_01815"/>
    </source>
</evidence>
<evidence type="ECO:0000256" key="3">
    <source>
        <dbReference type="ARBA" id="ARBA00012333"/>
    </source>
</evidence>
<keyword evidence="8 12" id="KW-0275">Fatty acid biosynthesis</keyword>
<keyword evidence="7 12" id="KW-0443">Lipid metabolism</keyword>
<dbReference type="EC" id="2.3.1.180" evidence="3 12"/>
<evidence type="ECO:0000259" key="14">
    <source>
        <dbReference type="Pfam" id="PF08545"/>
    </source>
</evidence>
<dbReference type="NCBIfam" id="TIGR00747">
    <property type="entry name" value="fabH"/>
    <property type="match status" value="1"/>
</dbReference>
<organism evidence="15 16">
    <name type="scientific">Suttonella ornithocola</name>
    <dbReference type="NCBI Taxonomy" id="279832"/>
    <lineage>
        <taxon>Bacteria</taxon>
        <taxon>Pseudomonadati</taxon>
        <taxon>Pseudomonadota</taxon>
        <taxon>Gammaproteobacteria</taxon>
        <taxon>Cardiobacteriales</taxon>
        <taxon>Cardiobacteriaceae</taxon>
        <taxon>Suttonella</taxon>
    </lineage>
</organism>
<keyword evidence="5 12" id="KW-0808">Transferase</keyword>
<feature type="active site" evidence="12">
    <location>
        <position position="113"/>
    </location>
</feature>
<dbReference type="EMBL" id="UHIC01000001">
    <property type="protein sequence ID" value="SUO97944.1"/>
    <property type="molecule type" value="Genomic_DNA"/>
</dbReference>
<evidence type="ECO:0000256" key="2">
    <source>
        <dbReference type="ARBA" id="ARBA00008642"/>
    </source>
</evidence>
<feature type="active site" evidence="12">
    <location>
        <position position="249"/>
    </location>
</feature>
<gene>
    <name evidence="15" type="primary">fabH_2</name>
    <name evidence="12" type="synonym">fabH</name>
    <name evidence="15" type="ORF">NCTC13337_02698</name>
</gene>
<comment type="subunit">
    <text evidence="12">Homodimer.</text>
</comment>
<comment type="domain">
    <text evidence="12">The last Arg residue of the ACP-binding site is essential for the weak association between ACP/AcpP and FabH.</text>
</comment>
<evidence type="ECO:0000256" key="4">
    <source>
        <dbReference type="ARBA" id="ARBA00022516"/>
    </source>
</evidence>
<keyword evidence="4 12" id="KW-0444">Lipid biosynthesis</keyword>
<comment type="similarity">
    <text evidence="2 12">Belongs to the thiolase-like superfamily. FabH family.</text>
</comment>
<comment type="pathway">
    <text evidence="1 12">Lipid metabolism; fatty acid biosynthesis.</text>
</comment>
<dbReference type="CDD" id="cd00830">
    <property type="entry name" value="KAS_III"/>
    <property type="match status" value="1"/>
</dbReference>
<dbReference type="GO" id="GO:0004315">
    <property type="term" value="F:3-oxoacyl-[acyl-carrier-protein] synthase activity"/>
    <property type="evidence" value="ECO:0007669"/>
    <property type="project" value="InterPro"/>
</dbReference>
<proteinExistence type="inferred from homology"/>
<comment type="function">
    <text evidence="12">Catalyzes the condensation reaction of fatty acid synthesis by the addition to an acyl acceptor of two carbons from malonyl-ACP. Catalyzes the first condensation reaction which initiates fatty acid synthesis and may therefore play a role in governing the total rate of fatty acid production. Possesses both acetoacetyl-ACP synthase and acetyl transacylase activities. Its substrate specificity determines the biosynthesis of branched-chain and/or straight-chain of fatty acids.</text>
</comment>
<dbReference type="HAMAP" id="MF_01815">
    <property type="entry name" value="FabH"/>
    <property type="match status" value="1"/>
</dbReference>